<accession>A0A1G7RLK6</accession>
<dbReference type="EMBL" id="FNCO01000001">
    <property type="protein sequence ID" value="SDG11079.1"/>
    <property type="molecule type" value="Genomic_DNA"/>
</dbReference>
<dbReference type="Pfam" id="PF00561">
    <property type="entry name" value="Abhydrolase_1"/>
    <property type="match status" value="1"/>
</dbReference>
<reference evidence="4" key="1">
    <citation type="submission" date="2016-10" db="EMBL/GenBank/DDBJ databases">
        <authorList>
            <person name="Varghese N."/>
            <person name="Submissions S."/>
        </authorList>
    </citation>
    <scope>NUCLEOTIDE SEQUENCE [LARGE SCALE GENOMIC DNA]</scope>
    <source>
        <strain evidence="4">ATCC 700689</strain>
    </source>
</reference>
<dbReference type="STRING" id="89065.SAMN05216605_101171"/>
<dbReference type="InterPro" id="IPR000073">
    <property type="entry name" value="AB_hydrolase_1"/>
</dbReference>
<evidence type="ECO:0000259" key="2">
    <source>
        <dbReference type="Pfam" id="PF00561"/>
    </source>
</evidence>
<proteinExistence type="predicted"/>
<dbReference type="SUPFAM" id="SSF53474">
    <property type="entry name" value="alpha/beta-Hydrolases"/>
    <property type="match status" value="1"/>
</dbReference>
<name>A0A1G7RLK6_9PSED</name>
<dbReference type="InterPro" id="IPR029058">
    <property type="entry name" value="AB_hydrolase_fold"/>
</dbReference>
<dbReference type="GO" id="GO:0016787">
    <property type="term" value="F:hydrolase activity"/>
    <property type="evidence" value="ECO:0007669"/>
    <property type="project" value="UniProtKB-KW"/>
</dbReference>
<feature type="domain" description="AB hydrolase-1" evidence="2">
    <location>
        <begin position="46"/>
        <end position="295"/>
    </location>
</feature>
<protein>
    <submittedName>
        <fullName evidence="3">Pimeloyl-ACP methyl ester carboxylesterase</fullName>
    </submittedName>
</protein>
<dbReference type="Gene3D" id="3.40.50.1820">
    <property type="entry name" value="alpha/beta hydrolase"/>
    <property type="match status" value="1"/>
</dbReference>
<dbReference type="PRINTS" id="PR00412">
    <property type="entry name" value="EPOXHYDRLASE"/>
</dbReference>
<dbReference type="AlphaFoldDB" id="A0A1G7RLK6"/>
<dbReference type="InterPro" id="IPR000639">
    <property type="entry name" value="Epox_hydrolase-like"/>
</dbReference>
<dbReference type="PRINTS" id="PR00111">
    <property type="entry name" value="ABHYDROLASE"/>
</dbReference>
<evidence type="ECO:0000313" key="3">
    <source>
        <dbReference type="EMBL" id="SDG11079.1"/>
    </source>
</evidence>
<keyword evidence="4" id="KW-1185">Reference proteome</keyword>
<evidence type="ECO:0000256" key="1">
    <source>
        <dbReference type="ARBA" id="ARBA00022801"/>
    </source>
</evidence>
<keyword evidence="1" id="KW-0378">Hydrolase</keyword>
<sequence>MKIRSEQPTYVGTDFMVRTDFWQRFRHASTQISGVNIHYVEGGAGPTLLLIPGWPQSWYAWRYVMPQLVDAGYRVIAVDPRGMGESDAPAGNYDLRTVATELHQFAEKIGLFDEGPIHVAGHDVGTWIAYAWAADWPADIRRVALLDALIPGVSAPRTDLPSDEANRRSWHFAFNQLDDLPQLLISGREQAFLTWLYKAKALQPWTITPEDIAVYARQLAAPGALQAVTGYYQSALSPEGVAANRRRAETPLNIPVLALGAERGVGDHIVKVLRALATDVQGDVILNAGHYLPEEAANRIADELIGFFGNQEE</sequence>
<dbReference type="PANTHER" id="PTHR43329">
    <property type="entry name" value="EPOXIDE HYDROLASE"/>
    <property type="match status" value="1"/>
</dbReference>
<organism evidence="3 4">
    <name type="scientific">Pseudomonas abietaniphila</name>
    <dbReference type="NCBI Taxonomy" id="89065"/>
    <lineage>
        <taxon>Bacteria</taxon>
        <taxon>Pseudomonadati</taxon>
        <taxon>Pseudomonadota</taxon>
        <taxon>Gammaproteobacteria</taxon>
        <taxon>Pseudomonadales</taxon>
        <taxon>Pseudomonadaceae</taxon>
        <taxon>Pseudomonas</taxon>
    </lineage>
</organism>
<evidence type="ECO:0000313" key="4">
    <source>
        <dbReference type="Proteomes" id="UP000182894"/>
    </source>
</evidence>
<dbReference type="OrthoDB" id="9780765at2"/>
<gene>
    <name evidence="3" type="ORF">SAMN05216605_101171</name>
</gene>
<dbReference type="Proteomes" id="UP000182894">
    <property type="component" value="Unassembled WGS sequence"/>
</dbReference>